<dbReference type="GO" id="GO:0003676">
    <property type="term" value="F:nucleic acid binding"/>
    <property type="evidence" value="ECO:0007669"/>
    <property type="project" value="InterPro"/>
</dbReference>
<dbReference type="AlphaFoldDB" id="A0A4Y1ZYD1"/>
<keyword evidence="2" id="KW-1185">Reference proteome</keyword>
<evidence type="ECO:0000313" key="2">
    <source>
        <dbReference type="Proteomes" id="UP000499080"/>
    </source>
</evidence>
<reference evidence="1 2" key="1">
    <citation type="journal article" date="2019" name="Sci. Rep.">
        <title>Orb-weaving spider Araneus ventricosus genome elucidates the spidroin gene catalogue.</title>
        <authorList>
            <person name="Kono N."/>
            <person name="Nakamura H."/>
            <person name="Ohtoshi R."/>
            <person name="Moran D.A.P."/>
            <person name="Shinohara A."/>
            <person name="Yoshida Y."/>
            <person name="Fujiwara M."/>
            <person name="Mori M."/>
            <person name="Tomita M."/>
            <person name="Arakawa K."/>
        </authorList>
    </citation>
    <scope>NUCLEOTIDE SEQUENCE [LARGE SCALE GENOMIC DNA]</scope>
</reference>
<evidence type="ECO:0000313" key="1">
    <source>
        <dbReference type="EMBL" id="GBL72493.1"/>
    </source>
</evidence>
<comment type="caution">
    <text evidence="1">The sequence shown here is derived from an EMBL/GenBank/DDBJ whole genome shotgun (WGS) entry which is preliminary data.</text>
</comment>
<accession>A0A4Y1ZYD1</accession>
<name>A0A4Y1ZYD1_ARAVE</name>
<protein>
    <submittedName>
        <fullName evidence="1">Uncharacterized protein</fullName>
    </submittedName>
</protein>
<dbReference type="Proteomes" id="UP000499080">
    <property type="component" value="Unassembled WGS sequence"/>
</dbReference>
<dbReference type="InterPro" id="IPR036397">
    <property type="entry name" value="RNaseH_sf"/>
</dbReference>
<dbReference type="OrthoDB" id="3943628at2759"/>
<organism evidence="1 2">
    <name type="scientific">Araneus ventricosus</name>
    <name type="common">Orbweaver spider</name>
    <name type="synonym">Epeira ventricosa</name>
    <dbReference type="NCBI Taxonomy" id="182803"/>
    <lineage>
        <taxon>Eukaryota</taxon>
        <taxon>Metazoa</taxon>
        <taxon>Ecdysozoa</taxon>
        <taxon>Arthropoda</taxon>
        <taxon>Chelicerata</taxon>
        <taxon>Arachnida</taxon>
        <taxon>Araneae</taxon>
        <taxon>Araneomorphae</taxon>
        <taxon>Entelegynae</taxon>
        <taxon>Araneoidea</taxon>
        <taxon>Araneidae</taxon>
        <taxon>Araneus</taxon>
    </lineage>
</organism>
<dbReference type="Gene3D" id="3.30.420.10">
    <property type="entry name" value="Ribonuclease H-like superfamily/Ribonuclease H"/>
    <property type="match status" value="1"/>
</dbReference>
<proteinExistence type="predicted"/>
<gene>
    <name evidence="1" type="ORF">AVEN_115405_1</name>
</gene>
<sequence length="136" mass="15257">MEWKSVVFSDESRLCLVASDGRVLVRRRPGERLQPTCLQPGHTGSTPGIMVWSSISYDSRSTLMVIPRTLTANLYFSLVIPPVVLQLMNSIQGVFSKRITLALIPLLLPNMLYRVSTCYLGLLDHQIFLQLSTYGT</sequence>
<dbReference type="EMBL" id="BGPR01000001">
    <property type="protein sequence ID" value="GBL72493.1"/>
    <property type="molecule type" value="Genomic_DNA"/>
</dbReference>